<evidence type="ECO:0000259" key="4">
    <source>
        <dbReference type="PROSITE" id="PS50222"/>
    </source>
</evidence>
<proteinExistence type="predicted"/>
<reference evidence="6 7" key="2">
    <citation type="submission" date="2024-07" db="EMBL/GenBank/DDBJ databases">
        <authorList>
            <person name="Akdeniz Z."/>
        </authorList>
    </citation>
    <scope>NUCLEOTIDE SEQUENCE [LARGE SCALE GENOMIC DNA]</scope>
</reference>
<dbReference type="AlphaFoldDB" id="A0AA86QN24"/>
<evidence type="ECO:0000256" key="2">
    <source>
        <dbReference type="ARBA" id="ARBA00022837"/>
    </source>
</evidence>
<gene>
    <name evidence="5" type="ORF">HINF_LOCUS42370</name>
    <name evidence="6" type="ORF">HINF_LOCUS53633</name>
</gene>
<keyword evidence="1" id="KW-0479">Metal-binding</keyword>
<dbReference type="GO" id="GO:0005509">
    <property type="term" value="F:calcium ion binding"/>
    <property type="evidence" value="ECO:0007669"/>
    <property type="project" value="InterPro"/>
</dbReference>
<evidence type="ECO:0000256" key="3">
    <source>
        <dbReference type="SAM" id="MobiDB-lite"/>
    </source>
</evidence>
<evidence type="ECO:0000313" key="5">
    <source>
        <dbReference type="EMBL" id="CAI9954725.1"/>
    </source>
</evidence>
<evidence type="ECO:0000313" key="6">
    <source>
        <dbReference type="EMBL" id="CAL6068709.1"/>
    </source>
</evidence>
<dbReference type="Pfam" id="PF17958">
    <property type="entry name" value="EF-hand_13"/>
    <property type="match status" value="1"/>
</dbReference>
<dbReference type="PANTHER" id="PTHR14095:SF0">
    <property type="entry name" value="MIP22305P"/>
    <property type="match status" value="1"/>
</dbReference>
<evidence type="ECO:0000256" key="1">
    <source>
        <dbReference type="ARBA" id="ARBA00022723"/>
    </source>
</evidence>
<name>A0AA86QN24_9EUKA</name>
<evidence type="ECO:0000313" key="7">
    <source>
        <dbReference type="Proteomes" id="UP001642409"/>
    </source>
</evidence>
<comment type="caution">
    <text evidence="5">The sequence shown here is derived from an EMBL/GenBank/DDBJ whole genome shotgun (WGS) entry which is preliminary data.</text>
</comment>
<dbReference type="GO" id="GO:0000159">
    <property type="term" value="C:protein phosphatase type 2A complex"/>
    <property type="evidence" value="ECO:0007669"/>
    <property type="project" value="TreeGrafter"/>
</dbReference>
<dbReference type="Proteomes" id="UP001642409">
    <property type="component" value="Unassembled WGS sequence"/>
</dbReference>
<dbReference type="Gene3D" id="1.10.238.220">
    <property type="match status" value="1"/>
</dbReference>
<accession>A0AA86QN24</accession>
<dbReference type="Gene3D" id="1.10.238.10">
    <property type="entry name" value="EF-hand"/>
    <property type="match status" value="1"/>
</dbReference>
<feature type="domain" description="EF-hand" evidence="4">
    <location>
        <begin position="492"/>
        <end position="527"/>
    </location>
</feature>
<protein>
    <submittedName>
        <fullName evidence="5">Phosphoprotein phosphatase 2A regulatory subunit</fullName>
    </submittedName>
    <submittedName>
        <fullName evidence="6">Phosphoprotein_phosphatase 2A regulatory subunit</fullName>
    </submittedName>
</protein>
<dbReference type="PROSITE" id="PS00018">
    <property type="entry name" value="EF_HAND_1"/>
    <property type="match status" value="2"/>
</dbReference>
<dbReference type="InterPro" id="IPR018247">
    <property type="entry name" value="EF_Hand_1_Ca_BS"/>
</dbReference>
<sequence length="634" mass="72182">MRKALKIDLQSKPIATPEDQAMIFQMFGDNLQLQLINTTVYAAMIKNYSTEMLSGEPVNTTTHYTIPESPSRRTAGEGQKQFPSVLSPRTILSPSYNSSGGQQEFPAPLNTTQQAGTNVVLRPIQNSKSTTVKELIFPRVQVDQDEIDVLDSICERFPDGVNIHTTGKHPNYIKASALTKKGRTQFEQDEEIRVINDIFFEGVLGLPGFLAWNALPLALAHYQGDFTVPFMADQLLQYGETITQMFVQNTNKKFILTPKTLKTWYQEQFQGKSTHERLFNALKQPGADMVTINDLQRISQILLKLHPGLAFLNDTPQFQVLYAQTVAWRILIENDTNLKGYLTVKDLKKIQGQNGTEFSADNGAKQGGLLDALWQSQYESDINKNLKCFSYEHFYVFYVTFWELDQDRDRMITLTDLERYAGGSIGKLALKRAFDLIVQIRQRNPTPYEAVYTEKMNKKPTPQELSDFLAENKLNLFYQDFIRFLIYLENPDLDVSCDFWFEVADLDCDGVISFNDFQVFFKQIREKMETNGADLIDSADVYCQMVDFYKSKRPNGAIDLSVGAITAKDIKKSQSRGNIYSVTVVAKPTLISKNTNYFKTIFCINFNYILTQCLVASPFYFITSSNLLGIESIK</sequence>
<dbReference type="InterPro" id="IPR011992">
    <property type="entry name" value="EF-hand-dom_pair"/>
</dbReference>
<dbReference type="EMBL" id="CAXDID020000274">
    <property type="protein sequence ID" value="CAL6068709.1"/>
    <property type="molecule type" value="Genomic_DNA"/>
</dbReference>
<dbReference type="EMBL" id="CATOUU010000850">
    <property type="protein sequence ID" value="CAI9954725.1"/>
    <property type="molecule type" value="Genomic_DNA"/>
</dbReference>
<keyword evidence="7" id="KW-1185">Reference proteome</keyword>
<keyword evidence="2" id="KW-0106">Calcium</keyword>
<feature type="region of interest" description="Disordered" evidence="3">
    <location>
        <begin position="57"/>
        <end position="83"/>
    </location>
</feature>
<dbReference type="PANTHER" id="PTHR14095">
    <property type="entry name" value="PHOSPHATASE 2A REGULATORY SUBUNIT-RELATED"/>
    <property type="match status" value="1"/>
</dbReference>
<dbReference type="SUPFAM" id="SSF47473">
    <property type="entry name" value="EF-hand"/>
    <property type="match status" value="1"/>
</dbReference>
<dbReference type="PROSITE" id="PS50222">
    <property type="entry name" value="EF_HAND_2"/>
    <property type="match status" value="1"/>
</dbReference>
<reference evidence="5" key="1">
    <citation type="submission" date="2023-06" db="EMBL/GenBank/DDBJ databases">
        <authorList>
            <person name="Kurt Z."/>
        </authorList>
    </citation>
    <scope>NUCLEOTIDE SEQUENCE</scope>
</reference>
<dbReference type="InterPro" id="IPR002048">
    <property type="entry name" value="EF_hand_dom"/>
</dbReference>
<organism evidence="5">
    <name type="scientific">Hexamita inflata</name>
    <dbReference type="NCBI Taxonomy" id="28002"/>
    <lineage>
        <taxon>Eukaryota</taxon>
        <taxon>Metamonada</taxon>
        <taxon>Diplomonadida</taxon>
        <taxon>Hexamitidae</taxon>
        <taxon>Hexamitinae</taxon>
        <taxon>Hexamita</taxon>
    </lineage>
</organism>
<dbReference type="InterPro" id="IPR041534">
    <property type="entry name" value="EF-hand_13"/>
</dbReference>
<dbReference type="GO" id="GO:0019888">
    <property type="term" value="F:protein phosphatase regulator activity"/>
    <property type="evidence" value="ECO:0007669"/>
    <property type="project" value="TreeGrafter"/>
</dbReference>